<dbReference type="AlphaFoldDB" id="A0A836AAX2"/>
<accession>A0A836AAX2</accession>
<feature type="region of interest" description="Disordered" evidence="1">
    <location>
        <begin position="71"/>
        <end position="110"/>
    </location>
</feature>
<dbReference type="EMBL" id="JAEMGP010000009">
    <property type="protein sequence ID" value="KAG5204627.1"/>
    <property type="molecule type" value="Genomic_DNA"/>
</dbReference>
<comment type="caution">
    <text evidence="2">The sequence shown here is derived from an EMBL/GenBank/DDBJ whole genome shotgun (WGS) entry which is preliminary data.</text>
</comment>
<gene>
    <name evidence="2" type="ORF">JEQ12_019072</name>
</gene>
<proteinExistence type="predicted"/>
<evidence type="ECO:0000313" key="3">
    <source>
        <dbReference type="Proteomes" id="UP000664991"/>
    </source>
</evidence>
<dbReference type="Proteomes" id="UP000664991">
    <property type="component" value="Unassembled WGS sequence"/>
</dbReference>
<reference evidence="2 3" key="1">
    <citation type="submission" date="2020-12" db="EMBL/GenBank/DDBJ databases">
        <title>De novo assembly of Tibetan sheep genome.</title>
        <authorList>
            <person name="Li X."/>
        </authorList>
    </citation>
    <scope>NUCLEOTIDE SEQUENCE [LARGE SCALE GENOMIC DNA]</scope>
    <source>
        <tissue evidence="2">Heart</tissue>
    </source>
</reference>
<organism evidence="2 3">
    <name type="scientific">Ovis aries</name>
    <name type="common">Sheep</name>
    <dbReference type="NCBI Taxonomy" id="9940"/>
    <lineage>
        <taxon>Eukaryota</taxon>
        <taxon>Metazoa</taxon>
        <taxon>Chordata</taxon>
        <taxon>Craniata</taxon>
        <taxon>Vertebrata</taxon>
        <taxon>Euteleostomi</taxon>
        <taxon>Mammalia</taxon>
        <taxon>Eutheria</taxon>
        <taxon>Laurasiatheria</taxon>
        <taxon>Artiodactyla</taxon>
        <taxon>Ruminantia</taxon>
        <taxon>Pecora</taxon>
        <taxon>Bovidae</taxon>
        <taxon>Caprinae</taxon>
        <taxon>Ovis</taxon>
    </lineage>
</organism>
<name>A0A836AAX2_SHEEP</name>
<feature type="compositionally biased region" description="Polar residues" evidence="1">
    <location>
        <begin position="74"/>
        <end position="85"/>
    </location>
</feature>
<evidence type="ECO:0000313" key="2">
    <source>
        <dbReference type="EMBL" id="KAG5204627.1"/>
    </source>
</evidence>
<protein>
    <submittedName>
        <fullName evidence="2">Uncharacterized protein</fullName>
    </submittedName>
</protein>
<evidence type="ECO:0000256" key="1">
    <source>
        <dbReference type="SAM" id="MobiDB-lite"/>
    </source>
</evidence>
<sequence>MPVPFLLSHLWGPAQTHRNVDLLIEIFANGCKRHLFGNYRYSKIPIQTEHLPCANENVEMGLKVTEPVPFSPKDVNTYSQESVVSSGVKEATAPKGAPDVGGSQQLQTSD</sequence>